<name>A0A6N2XIP0_9BACE</name>
<comment type="subcellular location">
    <subcellularLocation>
        <location evidence="1">Membrane</location>
        <topology evidence="1">Multi-pass membrane protein</topology>
    </subcellularLocation>
</comment>
<feature type="transmembrane region" description="Helical" evidence="5">
    <location>
        <begin position="170"/>
        <end position="190"/>
    </location>
</feature>
<gene>
    <name evidence="6" type="ORF">BILFYP9_05030</name>
</gene>
<organism evidence="6">
    <name type="scientific">Bacteroides intestinalis</name>
    <dbReference type="NCBI Taxonomy" id="329854"/>
    <lineage>
        <taxon>Bacteria</taxon>
        <taxon>Pseudomonadati</taxon>
        <taxon>Bacteroidota</taxon>
        <taxon>Bacteroidia</taxon>
        <taxon>Bacteroidales</taxon>
        <taxon>Bacteroidaceae</taxon>
        <taxon>Bacteroides</taxon>
    </lineage>
</organism>
<sequence>MPSYPKNYPFYNWVPKPVGIIIMLLLFIPILTVGGVYSVNSTEMMSGLGIISEHIQFTNFVTSIGMAAFAPFLYRLMCIRREKMMCLAGFSLMYVFSYICAETDSIFILALCSLLMGFLRMVLMMVNLFTLIKYAAGMEATRNITPGLEPDDDKGWNKLDIDRCVSQPGIYLFFMILGQLGTSLTAWLAFEYEWQYVYYFMMGTVLLSILVIFITMPYHKFTTRRFPINFRQFGNVAVFCIALVCITYVLVYGKVLDWYDDASIRTATLVAVVFACVFFYMEKNRHSHYFLLDVFKLRTIRMGILLYLLLMIFNSSAMFVNVFTGIGMKLDNYQNATLGNWCMAGYAIGAISSMILGSKGVHFKYLFAAGFLFLGLSAVFMYFEVQSAGLYERMKYPVIIRATGMMFLYALTAAYATQRMPYKYLSTWICVMLTVRMVLGPGIGGALYSNILQERQQHYVTRYAQNVDMLHPEASASFIQTVQGMQYQGKSKQDAINMAAMSTKGRIQVQATLSAVKEMAGWTIYGCLICMIFVLIIPYPKRKLVT</sequence>
<evidence type="ECO:0000256" key="3">
    <source>
        <dbReference type="ARBA" id="ARBA00022989"/>
    </source>
</evidence>
<accession>A0A6N2XIP0</accession>
<feature type="transmembrane region" description="Helical" evidence="5">
    <location>
        <begin position="20"/>
        <end position="37"/>
    </location>
</feature>
<keyword evidence="3 5" id="KW-1133">Transmembrane helix</keyword>
<dbReference type="SUPFAM" id="SSF103473">
    <property type="entry name" value="MFS general substrate transporter"/>
    <property type="match status" value="1"/>
</dbReference>
<feature type="transmembrane region" description="Helical" evidence="5">
    <location>
        <begin position="57"/>
        <end position="77"/>
    </location>
</feature>
<dbReference type="EMBL" id="CACRSU010000051">
    <property type="protein sequence ID" value="VYT54214.1"/>
    <property type="molecule type" value="Genomic_DNA"/>
</dbReference>
<reference evidence="6" key="1">
    <citation type="submission" date="2019-11" db="EMBL/GenBank/DDBJ databases">
        <authorList>
            <person name="Feng L."/>
        </authorList>
    </citation>
    <scope>NUCLEOTIDE SEQUENCE</scope>
    <source>
        <strain evidence="6">BintestinalisLFYP9</strain>
    </source>
</reference>
<dbReference type="RefSeq" id="WP_044532289.1">
    <property type="nucleotide sequence ID" value="NZ_BAABZC010000002.1"/>
</dbReference>
<protein>
    <recommendedName>
        <fullName evidence="7">MFS transporter</fullName>
    </recommendedName>
</protein>
<evidence type="ECO:0008006" key="7">
    <source>
        <dbReference type="Google" id="ProtNLM"/>
    </source>
</evidence>
<evidence type="ECO:0000313" key="6">
    <source>
        <dbReference type="EMBL" id="VYT54214.1"/>
    </source>
</evidence>
<evidence type="ECO:0000256" key="1">
    <source>
        <dbReference type="ARBA" id="ARBA00004141"/>
    </source>
</evidence>
<feature type="transmembrane region" description="Helical" evidence="5">
    <location>
        <begin position="398"/>
        <end position="416"/>
    </location>
</feature>
<evidence type="ECO:0000256" key="5">
    <source>
        <dbReference type="SAM" id="Phobius"/>
    </source>
</evidence>
<dbReference type="GO" id="GO:0022857">
    <property type="term" value="F:transmembrane transporter activity"/>
    <property type="evidence" value="ECO:0007669"/>
    <property type="project" value="TreeGrafter"/>
</dbReference>
<dbReference type="Gene3D" id="1.20.1250.20">
    <property type="entry name" value="MFS general substrate transporter like domains"/>
    <property type="match status" value="1"/>
</dbReference>
<feature type="transmembrane region" description="Helical" evidence="5">
    <location>
        <begin position="236"/>
        <end position="256"/>
    </location>
</feature>
<feature type="transmembrane region" description="Helical" evidence="5">
    <location>
        <begin position="196"/>
        <end position="215"/>
    </location>
</feature>
<feature type="transmembrane region" description="Helical" evidence="5">
    <location>
        <begin position="262"/>
        <end position="281"/>
    </location>
</feature>
<feature type="transmembrane region" description="Helical" evidence="5">
    <location>
        <begin position="107"/>
        <end position="132"/>
    </location>
</feature>
<dbReference type="PANTHER" id="PTHR23501">
    <property type="entry name" value="MAJOR FACILITATOR SUPERFAMILY"/>
    <property type="match status" value="1"/>
</dbReference>
<keyword evidence="2 5" id="KW-0812">Transmembrane</keyword>
<feature type="transmembrane region" description="Helical" evidence="5">
    <location>
        <begin position="428"/>
        <end position="448"/>
    </location>
</feature>
<keyword evidence="4 5" id="KW-0472">Membrane</keyword>
<feature type="transmembrane region" description="Helical" evidence="5">
    <location>
        <begin position="365"/>
        <end position="383"/>
    </location>
</feature>
<feature type="transmembrane region" description="Helical" evidence="5">
    <location>
        <begin position="84"/>
        <end position="101"/>
    </location>
</feature>
<proteinExistence type="predicted"/>
<evidence type="ECO:0000256" key="4">
    <source>
        <dbReference type="ARBA" id="ARBA00023136"/>
    </source>
</evidence>
<dbReference type="InterPro" id="IPR036259">
    <property type="entry name" value="MFS_trans_sf"/>
</dbReference>
<feature type="transmembrane region" description="Helical" evidence="5">
    <location>
        <begin position="302"/>
        <end position="326"/>
    </location>
</feature>
<dbReference type="PANTHER" id="PTHR23501:SF5">
    <property type="entry name" value="TRANSPORT PROTEIN"/>
    <property type="match status" value="1"/>
</dbReference>
<feature type="transmembrane region" description="Helical" evidence="5">
    <location>
        <begin position="519"/>
        <end position="539"/>
    </location>
</feature>
<dbReference type="GO" id="GO:0005886">
    <property type="term" value="C:plasma membrane"/>
    <property type="evidence" value="ECO:0007669"/>
    <property type="project" value="TreeGrafter"/>
</dbReference>
<evidence type="ECO:0000256" key="2">
    <source>
        <dbReference type="ARBA" id="ARBA00022692"/>
    </source>
</evidence>
<feature type="transmembrane region" description="Helical" evidence="5">
    <location>
        <begin position="338"/>
        <end position="358"/>
    </location>
</feature>
<dbReference type="AlphaFoldDB" id="A0A6N2XIP0"/>